<name>A0AAU9TDD1_EUPED</name>
<proteinExistence type="predicted"/>
<accession>A0AAU9TDD1</accession>
<dbReference type="GO" id="GO:0003676">
    <property type="term" value="F:nucleic acid binding"/>
    <property type="evidence" value="ECO:0007669"/>
    <property type="project" value="InterPro"/>
</dbReference>
<dbReference type="Pfam" id="PF05380">
    <property type="entry name" value="Peptidase_A17"/>
    <property type="match status" value="1"/>
</dbReference>
<evidence type="ECO:0000313" key="1">
    <source>
        <dbReference type="EMBL" id="CAH2083721.1"/>
    </source>
</evidence>
<comment type="caution">
    <text evidence="1">The sequence shown here is derived from an EMBL/GenBank/DDBJ whole genome shotgun (WGS) entry which is preliminary data.</text>
</comment>
<protein>
    <submittedName>
        <fullName evidence="1">Uncharacterized protein</fullName>
    </submittedName>
</protein>
<keyword evidence="2" id="KW-1185">Reference proteome</keyword>
<gene>
    <name evidence="1" type="ORF">EEDITHA_LOCUS363</name>
</gene>
<dbReference type="InterPro" id="IPR036397">
    <property type="entry name" value="RNaseH_sf"/>
</dbReference>
<dbReference type="Gene3D" id="3.30.420.10">
    <property type="entry name" value="Ribonuclease H-like superfamily/Ribonuclease H"/>
    <property type="match status" value="1"/>
</dbReference>
<dbReference type="AlphaFoldDB" id="A0AAU9TDD1"/>
<reference evidence="1" key="1">
    <citation type="submission" date="2022-03" db="EMBL/GenBank/DDBJ databases">
        <authorList>
            <person name="Tunstrom K."/>
        </authorList>
    </citation>
    <scope>NUCLEOTIDE SEQUENCE</scope>
</reference>
<dbReference type="PANTHER" id="PTHR47331:SF1">
    <property type="entry name" value="GAG-LIKE PROTEIN"/>
    <property type="match status" value="1"/>
</dbReference>
<sequence length="144" mass="16705">MCAVAYWRWVNNNKQIRVCFVASKCRVSPVKPVTVPRLELQAAVMAARLANALQSTHRIKTADRYFWCDSTTVLQWIHNNKRSYKPYVAHRLGEIDELTQINEWRYVPTSMNVADKGTRENFDSLQLDGEWFNGPTFLHEAESS</sequence>
<dbReference type="InterPro" id="IPR008042">
    <property type="entry name" value="Retrotrans_Pao"/>
</dbReference>
<dbReference type="PANTHER" id="PTHR47331">
    <property type="entry name" value="PHD-TYPE DOMAIN-CONTAINING PROTEIN"/>
    <property type="match status" value="1"/>
</dbReference>
<organism evidence="1 2">
    <name type="scientific">Euphydryas editha</name>
    <name type="common">Edith's checkerspot</name>
    <dbReference type="NCBI Taxonomy" id="104508"/>
    <lineage>
        <taxon>Eukaryota</taxon>
        <taxon>Metazoa</taxon>
        <taxon>Ecdysozoa</taxon>
        <taxon>Arthropoda</taxon>
        <taxon>Hexapoda</taxon>
        <taxon>Insecta</taxon>
        <taxon>Pterygota</taxon>
        <taxon>Neoptera</taxon>
        <taxon>Endopterygota</taxon>
        <taxon>Lepidoptera</taxon>
        <taxon>Glossata</taxon>
        <taxon>Ditrysia</taxon>
        <taxon>Papilionoidea</taxon>
        <taxon>Nymphalidae</taxon>
        <taxon>Nymphalinae</taxon>
        <taxon>Euphydryas</taxon>
    </lineage>
</organism>
<dbReference type="EMBL" id="CAKOGL010000001">
    <property type="protein sequence ID" value="CAH2083721.1"/>
    <property type="molecule type" value="Genomic_DNA"/>
</dbReference>
<dbReference type="Proteomes" id="UP001153954">
    <property type="component" value="Unassembled WGS sequence"/>
</dbReference>
<evidence type="ECO:0000313" key="2">
    <source>
        <dbReference type="Proteomes" id="UP001153954"/>
    </source>
</evidence>